<gene>
    <name evidence="2" type="ORF">Asi03nite_18080</name>
</gene>
<comment type="caution">
    <text evidence="2">The sequence shown here is derived from an EMBL/GenBank/DDBJ whole genome shotgun (WGS) entry which is preliminary data.</text>
</comment>
<proteinExistence type="predicted"/>
<keyword evidence="3" id="KW-1185">Reference proteome</keyword>
<organism evidence="2 3">
    <name type="scientific">Actinoplanes siamensis</name>
    <dbReference type="NCBI Taxonomy" id="1223317"/>
    <lineage>
        <taxon>Bacteria</taxon>
        <taxon>Bacillati</taxon>
        <taxon>Actinomycetota</taxon>
        <taxon>Actinomycetes</taxon>
        <taxon>Micromonosporales</taxon>
        <taxon>Micromonosporaceae</taxon>
        <taxon>Actinoplanes</taxon>
    </lineage>
</organism>
<dbReference type="EMBL" id="BOMW01000017">
    <property type="protein sequence ID" value="GIF04270.1"/>
    <property type="molecule type" value="Genomic_DNA"/>
</dbReference>
<dbReference type="InterPro" id="IPR036894">
    <property type="entry name" value="YbaB-like_sf"/>
</dbReference>
<reference evidence="2" key="1">
    <citation type="submission" date="2021-01" db="EMBL/GenBank/DDBJ databases">
        <title>Whole genome shotgun sequence of Actinoplanes siamensis NBRC 109076.</title>
        <authorList>
            <person name="Komaki H."/>
            <person name="Tamura T."/>
        </authorList>
    </citation>
    <scope>NUCLEOTIDE SEQUENCE</scope>
    <source>
        <strain evidence="2">NBRC 109076</strain>
    </source>
</reference>
<dbReference type="RefSeq" id="WP_203678060.1">
    <property type="nucleotide sequence ID" value="NZ_BOMW01000017.1"/>
</dbReference>
<dbReference type="Pfam" id="PF02575">
    <property type="entry name" value="YbaB_DNA_bd"/>
    <property type="match status" value="1"/>
</dbReference>
<evidence type="ECO:0000256" key="1">
    <source>
        <dbReference type="SAM" id="MobiDB-lite"/>
    </source>
</evidence>
<name>A0A919TJ95_9ACTN</name>
<dbReference type="InterPro" id="IPR004401">
    <property type="entry name" value="YbaB/EbfC"/>
</dbReference>
<evidence type="ECO:0000313" key="3">
    <source>
        <dbReference type="Proteomes" id="UP000629619"/>
    </source>
</evidence>
<dbReference type="Gene3D" id="3.30.1310.10">
    <property type="entry name" value="Nucleoid-associated protein YbaB-like domain"/>
    <property type="match status" value="1"/>
</dbReference>
<dbReference type="SUPFAM" id="SSF82607">
    <property type="entry name" value="YbaB-like"/>
    <property type="match status" value="1"/>
</dbReference>
<protein>
    <recommendedName>
        <fullName evidence="4">YbaB/EbfC DNA-binding family protein</fullName>
    </recommendedName>
</protein>
<sequence>MADVEGAMGDFSYGPGRSSGASAEAADGRVRVELDADGRLADLYLDPRVAYLPLDELRAALIEAFTAAQDEVRERAGSRYDGAAAPERLRDALAESSDTAERRFAEMSVALYDLSRRAARPW</sequence>
<feature type="region of interest" description="Disordered" evidence="1">
    <location>
        <begin position="1"/>
        <end position="27"/>
    </location>
</feature>
<evidence type="ECO:0000313" key="2">
    <source>
        <dbReference type="EMBL" id="GIF04270.1"/>
    </source>
</evidence>
<accession>A0A919TJ95</accession>
<dbReference type="AlphaFoldDB" id="A0A919TJ95"/>
<dbReference type="Proteomes" id="UP000629619">
    <property type="component" value="Unassembled WGS sequence"/>
</dbReference>
<evidence type="ECO:0008006" key="4">
    <source>
        <dbReference type="Google" id="ProtNLM"/>
    </source>
</evidence>
<dbReference type="GO" id="GO:0003677">
    <property type="term" value="F:DNA binding"/>
    <property type="evidence" value="ECO:0007669"/>
    <property type="project" value="InterPro"/>
</dbReference>